<evidence type="ECO:0000313" key="1">
    <source>
        <dbReference type="EMBL" id="RDC58671.1"/>
    </source>
</evidence>
<protein>
    <submittedName>
        <fullName evidence="1">Uncharacterized protein</fullName>
    </submittedName>
</protein>
<dbReference type="Proteomes" id="UP000253919">
    <property type="component" value="Unassembled WGS sequence"/>
</dbReference>
<dbReference type="RefSeq" id="WP_115375875.1">
    <property type="nucleotide sequence ID" value="NZ_QASA01000003.1"/>
</dbReference>
<dbReference type="AlphaFoldDB" id="A0A369Q167"/>
<organism evidence="1 3">
    <name type="scientific">Adhaeribacter pallidiroseus</name>
    <dbReference type="NCBI Taxonomy" id="2072847"/>
    <lineage>
        <taxon>Bacteria</taxon>
        <taxon>Pseudomonadati</taxon>
        <taxon>Bacteroidota</taxon>
        <taxon>Cytophagia</taxon>
        <taxon>Cytophagales</taxon>
        <taxon>Hymenobacteraceae</taxon>
        <taxon>Adhaeribacter</taxon>
    </lineage>
</organism>
<reference evidence="1 3" key="1">
    <citation type="submission" date="2018-04" db="EMBL/GenBank/DDBJ databases">
        <title>Adhaeribacter sp. HMF7616 genome sequencing and assembly.</title>
        <authorList>
            <person name="Kang H."/>
            <person name="Kang J."/>
            <person name="Cha I."/>
            <person name="Kim H."/>
            <person name="Joh K."/>
        </authorList>
    </citation>
    <scope>NUCLEOTIDE SEQUENCE [LARGE SCALE GENOMIC DNA]</scope>
    <source>
        <strain evidence="1 3">HMF7616</strain>
    </source>
</reference>
<evidence type="ECO:0000313" key="2">
    <source>
        <dbReference type="EMBL" id="RDC58715.1"/>
    </source>
</evidence>
<dbReference type="EMBL" id="QASA01000003">
    <property type="protein sequence ID" value="RDC58671.1"/>
    <property type="molecule type" value="Genomic_DNA"/>
</dbReference>
<proteinExistence type="predicted"/>
<gene>
    <name evidence="1" type="ORF">AHMF7616_05305</name>
    <name evidence="2" type="ORF">AHMF7616_05349</name>
</gene>
<evidence type="ECO:0000313" key="3">
    <source>
        <dbReference type="Proteomes" id="UP000253919"/>
    </source>
</evidence>
<name>A0A369Q167_9BACT</name>
<dbReference type="EMBL" id="QASA01000003">
    <property type="protein sequence ID" value="RDC58715.1"/>
    <property type="molecule type" value="Genomic_DNA"/>
</dbReference>
<keyword evidence="3" id="KW-1185">Reference proteome</keyword>
<accession>A0A369Q167</accession>
<sequence>MIKVKHPDEDCNQRQEAFLTQCPADQRRFHELLFTNGNIAYRYHQKARTFSPTVQDFEEWLEGLPPNMQQDMQQKGFEACQGILSFTRYVNEKNDIGLEEYIRLHMDPEDFTEYQSFLAQAKE</sequence>
<dbReference type="OrthoDB" id="1030126at2"/>
<comment type="caution">
    <text evidence="1">The sequence shown here is derived from an EMBL/GenBank/DDBJ whole genome shotgun (WGS) entry which is preliminary data.</text>
</comment>